<dbReference type="InterPro" id="IPR003256">
    <property type="entry name" value="Ribosomal_uL24"/>
</dbReference>
<evidence type="ECO:0000313" key="6">
    <source>
        <dbReference type="EMBL" id="ARW59638.1"/>
    </source>
</evidence>
<geneLocation type="chloroplast" evidence="6"/>
<dbReference type="GeneID" id="33353104"/>
<dbReference type="AlphaFoldDB" id="A0A1Z1M0K8"/>
<keyword evidence="6" id="KW-0934">Plastid</keyword>
<comment type="function">
    <text evidence="1">One of two assembly initiator proteins, it binds directly to the 5'-end of the 23S rRNA, where it nucleates assembly of the 50S subunit.</text>
</comment>
<name>A0A1Z1M0K8_9FLOR</name>
<dbReference type="PANTHER" id="PTHR12903">
    <property type="entry name" value="MITOCHONDRIAL RIBOSOMAL PROTEIN L24"/>
    <property type="match status" value="1"/>
</dbReference>
<dbReference type="InterPro" id="IPR008991">
    <property type="entry name" value="Translation_prot_SH3-like_sf"/>
</dbReference>
<dbReference type="NCBIfam" id="TIGR01079">
    <property type="entry name" value="rplX_bact"/>
    <property type="match status" value="1"/>
</dbReference>
<dbReference type="GO" id="GO:0006412">
    <property type="term" value="P:translation"/>
    <property type="evidence" value="ECO:0007669"/>
    <property type="project" value="InterPro"/>
</dbReference>
<dbReference type="GO" id="GO:1990904">
    <property type="term" value="C:ribonucleoprotein complex"/>
    <property type="evidence" value="ECO:0007669"/>
    <property type="project" value="UniProtKB-KW"/>
</dbReference>
<keyword evidence="6" id="KW-0150">Chloroplast</keyword>
<dbReference type="InterPro" id="IPR014722">
    <property type="entry name" value="Rib_uL2_dom2"/>
</dbReference>
<dbReference type="CDD" id="cd06089">
    <property type="entry name" value="KOW_RPL26"/>
    <property type="match status" value="1"/>
</dbReference>
<comment type="similarity">
    <text evidence="2">Belongs to the universal ribosomal protein uL24 family.</text>
</comment>
<keyword evidence="4" id="KW-0687">Ribonucleoprotein</keyword>
<accession>A0A1Z1M0K8</accession>
<keyword evidence="3 6" id="KW-0689">Ribosomal protein</keyword>
<organism evidence="6">
    <name type="scientific">Platysiphonia delicata</name>
    <dbReference type="NCBI Taxonomy" id="2006979"/>
    <lineage>
        <taxon>Eukaryota</taxon>
        <taxon>Rhodophyta</taxon>
        <taxon>Florideophyceae</taxon>
        <taxon>Rhodymeniophycidae</taxon>
        <taxon>Ceramiales</taxon>
        <taxon>Delesseriaceae</taxon>
        <taxon>Platysiphonia</taxon>
    </lineage>
</organism>
<dbReference type="RefSeq" id="YP_009391494.1">
    <property type="nucleotide sequence ID" value="NC_035258.1"/>
</dbReference>
<evidence type="ECO:0000256" key="4">
    <source>
        <dbReference type="ARBA" id="ARBA00023274"/>
    </source>
</evidence>
<evidence type="ECO:0000256" key="1">
    <source>
        <dbReference type="ARBA" id="ARBA00004072"/>
    </source>
</evidence>
<protein>
    <recommendedName>
        <fullName evidence="5">Large ribosomal subunit protein uL24c</fullName>
    </recommendedName>
</protein>
<proteinExistence type="inferred from homology"/>
<sequence length="83" mass="9658">MKKKKSSKSFKIKFNIGDNIKIIAGKYRLRTGIIKKILFKENKVFIENINLKTKHVKPKNNEEKGTTKQIEGYIHASNIKKNI</sequence>
<evidence type="ECO:0000256" key="3">
    <source>
        <dbReference type="ARBA" id="ARBA00022980"/>
    </source>
</evidence>
<evidence type="ECO:0000256" key="5">
    <source>
        <dbReference type="ARBA" id="ARBA00035282"/>
    </source>
</evidence>
<dbReference type="GO" id="GO:0005840">
    <property type="term" value="C:ribosome"/>
    <property type="evidence" value="ECO:0007669"/>
    <property type="project" value="UniProtKB-KW"/>
</dbReference>
<evidence type="ECO:0000256" key="2">
    <source>
        <dbReference type="ARBA" id="ARBA00010618"/>
    </source>
</evidence>
<dbReference type="Gene3D" id="2.30.30.30">
    <property type="match status" value="1"/>
</dbReference>
<dbReference type="GO" id="GO:0003735">
    <property type="term" value="F:structural constituent of ribosome"/>
    <property type="evidence" value="ECO:0007669"/>
    <property type="project" value="InterPro"/>
</dbReference>
<dbReference type="InterPro" id="IPR041988">
    <property type="entry name" value="Ribosomal_uL24_KOW"/>
</dbReference>
<dbReference type="EMBL" id="MF101409">
    <property type="protein sequence ID" value="ARW59638.1"/>
    <property type="molecule type" value="Genomic_DNA"/>
</dbReference>
<gene>
    <name evidence="6" type="primary">rpl24</name>
</gene>
<dbReference type="SUPFAM" id="SSF50104">
    <property type="entry name" value="Translation proteins SH3-like domain"/>
    <property type="match status" value="1"/>
</dbReference>
<reference evidence="6" key="1">
    <citation type="journal article" date="2017" name="J. Phycol.">
        <title>Analysis of chloroplast genomes and a supermatrix inform reclassification of the Rhodomelaceae (Rhodophyta).</title>
        <authorList>
            <person name="Diaz-Tapia P."/>
            <person name="Maggs C.A."/>
            <person name="West J.A."/>
            <person name="Verbruggen H."/>
        </authorList>
    </citation>
    <scope>NUCLEOTIDE SEQUENCE</scope>
    <source>
        <strain evidence="6">HV1445</strain>
    </source>
</reference>
<dbReference type="GO" id="GO:0003723">
    <property type="term" value="F:RNA binding"/>
    <property type="evidence" value="ECO:0007669"/>
    <property type="project" value="InterPro"/>
</dbReference>